<name>A0A382BIK4_9ZZZZ</name>
<keyword evidence="1" id="KW-0812">Transmembrane</keyword>
<feature type="transmembrane region" description="Helical" evidence="1">
    <location>
        <begin position="16"/>
        <end position="36"/>
    </location>
</feature>
<feature type="transmembrane region" description="Helical" evidence="1">
    <location>
        <begin position="332"/>
        <end position="350"/>
    </location>
</feature>
<feature type="transmembrane region" description="Helical" evidence="1">
    <location>
        <begin position="247"/>
        <end position="265"/>
    </location>
</feature>
<feature type="transmembrane region" description="Helical" evidence="1">
    <location>
        <begin position="357"/>
        <end position="375"/>
    </location>
</feature>
<feature type="transmembrane region" description="Helical" evidence="1">
    <location>
        <begin position="130"/>
        <end position="150"/>
    </location>
</feature>
<evidence type="ECO:0000256" key="1">
    <source>
        <dbReference type="SAM" id="Phobius"/>
    </source>
</evidence>
<gene>
    <name evidence="2" type="ORF">METZ01_LOCUS165881</name>
</gene>
<evidence type="ECO:0008006" key="3">
    <source>
        <dbReference type="Google" id="ProtNLM"/>
    </source>
</evidence>
<sequence>VKPLNKTRFQEPFLQISWLMCLGIVLVLCPVLIYFYSIHLYATNIPFFDDFASLNEIIQIIQSDTQQNKITLLFSKNLENLVLFYKITVLLIYSVLGEIDFKILILIGNSALLGLLFFTYKTLPKKRERIFLLLPAALLLFQLKPNWIYIMWGTNISYLYVLCFSGLVFYFLCKNSIKFFCAAIFLAICSLLSLGSGVATLAVGWVVLIIQKRFKLAWVWFVLSLVMLGFFAYPLNFTSSSFTISSINDLVRIGNFFISFLGVMSSFENRTLVFALGILIICYFIFLLHRKYYAINPAVFGFIVFVFFVAAITALYRSRFGISSVFADRYKIHSLVMLLLIYISIVDLFYSKVKRKWVFVVSMIMITSTMYFLSYKEGKQKLEFSKYLLTWRMNQWLDKNFNLMNYSEKEANVAMTKALVGGFYKLPYQFINIPDKKYSPSVTTVDLCNRESEKPFESEFNIIAVGLELSPFLVRVEGVIYDNDALTTKSEPVHVVLRSREGRYMFTAHSQEHVNTSIHFRQGKSNKGLLALIPINKLNNNTYQLGL</sequence>
<feature type="transmembrane region" description="Helical" evidence="1">
    <location>
        <begin position="180"/>
        <end position="210"/>
    </location>
</feature>
<feature type="transmembrane region" description="Helical" evidence="1">
    <location>
        <begin position="271"/>
        <end position="288"/>
    </location>
</feature>
<feature type="transmembrane region" description="Helical" evidence="1">
    <location>
        <begin position="101"/>
        <end position="118"/>
    </location>
</feature>
<protein>
    <recommendedName>
        <fullName evidence="3">Glycosyltransferase RgtA/B/C/D-like domain-containing protein</fullName>
    </recommendedName>
</protein>
<feature type="transmembrane region" description="Helical" evidence="1">
    <location>
        <begin position="78"/>
        <end position="95"/>
    </location>
</feature>
<feature type="transmembrane region" description="Helical" evidence="1">
    <location>
        <begin position="216"/>
        <end position="235"/>
    </location>
</feature>
<feature type="transmembrane region" description="Helical" evidence="1">
    <location>
        <begin position="156"/>
        <end position="173"/>
    </location>
</feature>
<keyword evidence="1" id="KW-1133">Transmembrane helix</keyword>
<evidence type="ECO:0000313" key="2">
    <source>
        <dbReference type="EMBL" id="SVB13027.1"/>
    </source>
</evidence>
<dbReference type="EMBL" id="UINC01029759">
    <property type="protein sequence ID" value="SVB13027.1"/>
    <property type="molecule type" value="Genomic_DNA"/>
</dbReference>
<feature type="non-terminal residue" evidence="2">
    <location>
        <position position="547"/>
    </location>
</feature>
<feature type="non-terminal residue" evidence="2">
    <location>
        <position position="1"/>
    </location>
</feature>
<feature type="transmembrane region" description="Helical" evidence="1">
    <location>
        <begin position="295"/>
        <end position="316"/>
    </location>
</feature>
<organism evidence="2">
    <name type="scientific">marine metagenome</name>
    <dbReference type="NCBI Taxonomy" id="408172"/>
    <lineage>
        <taxon>unclassified sequences</taxon>
        <taxon>metagenomes</taxon>
        <taxon>ecological metagenomes</taxon>
    </lineage>
</organism>
<accession>A0A382BIK4</accession>
<reference evidence="2" key="1">
    <citation type="submission" date="2018-05" db="EMBL/GenBank/DDBJ databases">
        <authorList>
            <person name="Lanie J.A."/>
            <person name="Ng W.-L."/>
            <person name="Kazmierczak K.M."/>
            <person name="Andrzejewski T.M."/>
            <person name="Davidsen T.M."/>
            <person name="Wayne K.J."/>
            <person name="Tettelin H."/>
            <person name="Glass J.I."/>
            <person name="Rusch D."/>
            <person name="Podicherti R."/>
            <person name="Tsui H.-C.T."/>
            <person name="Winkler M.E."/>
        </authorList>
    </citation>
    <scope>NUCLEOTIDE SEQUENCE</scope>
</reference>
<proteinExistence type="predicted"/>
<dbReference type="AlphaFoldDB" id="A0A382BIK4"/>
<keyword evidence="1" id="KW-0472">Membrane</keyword>